<evidence type="ECO:0000256" key="9">
    <source>
        <dbReference type="ARBA" id="ARBA00012523"/>
    </source>
</evidence>
<keyword evidence="12" id="KW-0547">Nucleotide-binding</keyword>
<dbReference type="EC" id="2.7.1.156" evidence="8"/>
<name>A0A1I1S2Q2_9BACI</name>
<evidence type="ECO:0000256" key="4">
    <source>
        <dbReference type="ARBA" id="ARBA00003889"/>
    </source>
</evidence>
<sequence>MHFITGGAFNGKRKWVKNHYAQEHCLWLSAYDGNTLKKQCNEALPEVVVLEGLEEWVNIQIDPAILPDKQCREMMQEIEPWLAWEKADSRRRLVIIGTDISKGIVPANKEERMWRDMTGWLYQRLAAKAERVDLIWYGIEQTIKRERF</sequence>
<evidence type="ECO:0000256" key="14">
    <source>
        <dbReference type="ARBA" id="ARBA00022840"/>
    </source>
</evidence>
<comment type="catalytic activity">
    <reaction evidence="3">
        <text>adenosylcob(III)inamide + GTP = adenosylcob(III)inamide phosphate + GDP + H(+)</text>
        <dbReference type="Rhea" id="RHEA:15765"/>
        <dbReference type="ChEBI" id="CHEBI:2480"/>
        <dbReference type="ChEBI" id="CHEBI:15378"/>
        <dbReference type="ChEBI" id="CHEBI:37565"/>
        <dbReference type="ChEBI" id="CHEBI:58189"/>
        <dbReference type="ChEBI" id="CHEBI:58502"/>
        <dbReference type="EC" id="2.7.1.156"/>
    </reaction>
</comment>
<evidence type="ECO:0000256" key="13">
    <source>
        <dbReference type="ARBA" id="ARBA00022777"/>
    </source>
</evidence>
<comment type="similarity">
    <text evidence="7">Belongs to the CobU/CobP family.</text>
</comment>
<evidence type="ECO:0000256" key="2">
    <source>
        <dbReference type="ARBA" id="ARBA00000711"/>
    </source>
</evidence>
<dbReference type="EMBL" id="FOMR01000001">
    <property type="protein sequence ID" value="SFD40779.1"/>
    <property type="molecule type" value="Genomic_DNA"/>
</dbReference>
<organism evidence="18 19">
    <name type="scientific">Lentibacillus persicus</name>
    <dbReference type="NCBI Taxonomy" id="640948"/>
    <lineage>
        <taxon>Bacteria</taxon>
        <taxon>Bacillati</taxon>
        <taxon>Bacillota</taxon>
        <taxon>Bacilli</taxon>
        <taxon>Bacillales</taxon>
        <taxon>Bacillaceae</taxon>
        <taxon>Lentibacillus</taxon>
    </lineage>
</organism>
<comment type="function">
    <text evidence="4">Catalyzes ATP-dependent phosphorylation of adenosylcobinamide and addition of GMP to adenosylcobinamide phosphate.</text>
</comment>
<comment type="catalytic activity">
    <reaction evidence="2">
        <text>adenosylcob(III)inamide phosphate + GTP + H(+) = adenosylcob(III)inamide-GDP + diphosphate</text>
        <dbReference type="Rhea" id="RHEA:22712"/>
        <dbReference type="ChEBI" id="CHEBI:15378"/>
        <dbReference type="ChEBI" id="CHEBI:33019"/>
        <dbReference type="ChEBI" id="CHEBI:37565"/>
        <dbReference type="ChEBI" id="CHEBI:58502"/>
        <dbReference type="ChEBI" id="CHEBI:60487"/>
        <dbReference type="EC" id="2.7.7.62"/>
    </reaction>
</comment>
<keyword evidence="14" id="KW-0067">ATP-binding</keyword>
<evidence type="ECO:0000313" key="19">
    <source>
        <dbReference type="Proteomes" id="UP000199474"/>
    </source>
</evidence>
<dbReference type="GO" id="GO:0005524">
    <property type="term" value="F:ATP binding"/>
    <property type="evidence" value="ECO:0007669"/>
    <property type="project" value="UniProtKB-KW"/>
</dbReference>
<dbReference type="EC" id="2.7.7.62" evidence="9"/>
<evidence type="ECO:0000256" key="12">
    <source>
        <dbReference type="ARBA" id="ARBA00022741"/>
    </source>
</evidence>
<dbReference type="PANTHER" id="PTHR34848">
    <property type="match status" value="1"/>
</dbReference>
<protein>
    <recommendedName>
        <fullName evidence="16">Adenosylcobinamide kinase</fullName>
        <ecNumber evidence="8">2.7.1.156</ecNumber>
        <ecNumber evidence="9">2.7.7.62</ecNumber>
    </recommendedName>
    <alternativeName>
        <fullName evidence="17">Adenosylcobinamide-phosphate guanylyltransferase</fullName>
    </alternativeName>
</protein>
<dbReference type="AlphaFoldDB" id="A0A1I1S2Q2"/>
<keyword evidence="10" id="KW-0169">Cobalamin biosynthesis</keyword>
<reference evidence="19" key="1">
    <citation type="submission" date="2016-10" db="EMBL/GenBank/DDBJ databases">
        <authorList>
            <person name="Varghese N."/>
            <person name="Submissions S."/>
        </authorList>
    </citation>
    <scope>NUCLEOTIDE SEQUENCE [LARGE SCALE GENOMIC DNA]</scope>
    <source>
        <strain evidence="19">DSM 22530</strain>
    </source>
</reference>
<evidence type="ECO:0000256" key="6">
    <source>
        <dbReference type="ARBA" id="ARBA00005159"/>
    </source>
</evidence>
<dbReference type="Proteomes" id="UP000199474">
    <property type="component" value="Unassembled WGS sequence"/>
</dbReference>
<dbReference type="Pfam" id="PF02283">
    <property type="entry name" value="CobU"/>
    <property type="match status" value="1"/>
</dbReference>
<proteinExistence type="inferred from homology"/>
<evidence type="ECO:0000256" key="3">
    <source>
        <dbReference type="ARBA" id="ARBA00001522"/>
    </source>
</evidence>
<keyword evidence="13 18" id="KW-0418">Kinase</keyword>
<evidence type="ECO:0000256" key="17">
    <source>
        <dbReference type="ARBA" id="ARBA00030571"/>
    </source>
</evidence>
<dbReference type="PANTHER" id="PTHR34848:SF1">
    <property type="entry name" value="BIFUNCTIONAL ADENOSYLCOBALAMIN BIOSYNTHESIS PROTEIN COBU"/>
    <property type="match status" value="1"/>
</dbReference>
<evidence type="ECO:0000256" key="16">
    <source>
        <dbReference type="ARBA" id="ARBA00029570"/>
    </source>
</evidence>
<dbReference type="GO" id="GO:0009236">
    <property type="term" value="P:cobalamin biosynthetic process"/>
    <property type="evidence" value="ECO:0007669"/>
    <property type="project" value="UniProtKB-UniPathway"/>
</dbReference>
<dbReference type="InterPro" id="IPR003203">
    <property type="entry name" value="CobU/CobP"/>
</dbReference>
<dbReference type="STRING" id="640948.SAMN05216238_101202"/>
<dbReference type="OrthoDB" id="1766664at2"/>
<comment type="catalytic activity">
    <reaction evidence="1">
        <text>adenosylcob(III)inamide + ATP = adenosylcob(III)inamide phosphate + ADP + H(+)</text>
        <dbReference type="Rhea" id="RHEA:15769"/>
        <dbReference type="ChEBI" id="CHEBI:2480"/>
        <dbReference type="ChEBI" id="CHEBI:15378"/>
        <dbReference type="ChEBI" id="CHEBI:30616"/>
        <dbReference type="ChEBI" id="CHEBI:58502"/>
        <dbReference type="ChEBI" id="CHEBI:456216"/>
        <dbReference type="EC" id="2.7.1.156"/>
    </reaction>
</comment>
<dbReference type="UniPathway" id="UPA00148">
    <property type="reaction ID" value="UER00236"/>
</dbReference>
<accession>A0A1I1S2Q2</accession>
<comment type="pathway">
    <text evidence="5">Cofactor biosynthesis; adenosylcobalamin biosynthesis; adenosylcobalamin from cob(II)yrinate a,c-diamide: step 6/7.</text>
</comment>
<dbReference type="GO" id="GO:0008820">
    <property type="term" value="F:cobinamide phosphate guanylyltransferase activity"/>
    <property type="evidence" value="ECO:0007669"/>
    <property type="project" value="UniProtKB-EC"/>
</dbReference>
<evidence type="ECO:0000256" key="7">
    <source>
        <dbReference type="ARBA" id="ARBA00007490"/>
    </source>
</evidence>
<keyword evidence="11 18" id="KW-0808">Transferase</keyword>
<dbReference type="RefSeq" id="WP_090080105.1">
    <property type="nucleotide sequence ID" value="NZ_FOMR01000001.1"/>
</dbReference>
<dbReference type="Gene3D" id="3.40.50.300">
    <property type="entry name" value="P-loop containing nucleotide triphosphate hydrolases"/>
    <property type="match status" value="1"/>
</dbReference>
<dbReference type="GO" id="GO:0043752">
    <property type="term" value="F:adenosylcobinamide kinase activity"/>
    <property type="evidence" value="ECO:0007669"/>
    <property type="project" value="UniProtKB-EC"/>
</dbReference>
<evidence type="ECO:0000256" key="1">
    <source>
        <dbReference type="ARBA" id="ARBA00000312"/>
    </source>
</evidence>
<dbReference type="InterPro" id="IPR027417">
    <property type="entry name" value="P-loop_NTPase"/>
</dbReference>
<evidence type="ECO:0000256" key="15">
    <source>
        <dbReference type="ARBA" id="ARBA00023134"/>
    </source>
</evidence>
<dbReference type="GO" id="GO:0005525">
    <property type="term" value="F:GTP binding"/>
    <property type="evidence" value="ECO:0007669"/>
    <property type="project" value="UniProtKB-KW"/>
</dbReference>
<keyword evidence="19" id="KW-1185">Reference proteome</keyword>
<evidence type="ECO:0000313" key="18">
    <source>
        <dbReference type="EMBL" id="SFD40779.1"/>
    </source>
</evidence>
<comment type="pathway">
    <text evidence="6">Cofactor biosynthesis; adenosylcobalamin biosynthesis; adenosylcobalamin from cob(II)yrinate a,c-diamide: step 5/7.</text>
</comment>
<keyword evidence="18" id="KW-0548">Nucleotidyltransferase</keyword>
<keyword evidence="15" id="KW-0342">GTP-binding</keyword>
<evidence type="ECO:0000256" key="8">
    <source>
        <dbReference type="ARBA" id="ARBA00012016"/>
    </source>
</evidence>
<evidence type="ECO:0000256" key="5">
    <source>
        <dbReference type="ARBA" id="ARBA00004692"/>
    </source>
</evidence>
<dbReference type="SUPFAM" id="SSF52540">
    <property type="entry name" value="P-loop containing nucleoside triphosphate hydrolases"/>
    <property type="match status" value="1"/>
</dbReference>
<evidence type="ECO:0000256" key="10">
    <source>
        <dbReference type="ARBA" id="ARBA00022573"/>
    </source>
</evidence>
<gene>
    <name evidence="18" type="ORF">SAMN05216238_101202</name>
</gene>
<evidence type="ECO:0000256" key="11">
    <source>
        <dbReference type="ARBA" id="ARBA00022679"/>
    </source>
</evidence>